<evidence type="ECO:0000256" key="1">
    <source>
        <dbReference type="SAM" id="MobiDB-lite"/>
    </source>
</evidence>
<proteinExistence type="predicted"/>
<evidence type="ECO:0000313" key="2">
    <source>
        <dbReference type="EMBL" id="CDW73118.1"/>
    </source>
</evidence>
<organism evidence="2 3">
    <name type="scientific">Stylonychia lemnae</name>
    <name type="common">Ciliate</name>
    <dbReference type="NCBI Taxonomy" id="5949"/>
    <lineage>
        <taxon>Eukaryota</taxon>
        <taxon>Sar</taxon>
        <taxon>Alveolata</taxon>
        <taxon>Ciliophora</taxon>
        <taxon>Intramacronucleata</taxon>
        <taxon>Spirotrichea</taxon>
        <taxon>Stichotrichia</taxon>
        <taxon>Sporadotrichida</taxon>
        <taxon>Oxytrichidae</taxon>
        <taxon>Stylonychinae</taxon>
        <taxon>Stylonychia</taxon>
    </lineage>
</organism>
<feature type="compositionally biased region" description="Polar residues" evidence="1">
    <location>
        <begin position="107"/>
        <end position="127"/>
    </location>
</feature>
<evidence type="ECO:0000313" key="3">
    <source>
        <dbReference type="Proteomes" id="UP000039865"/>
    </source>
</evidence>
<feature type="compositionally biased region" description="Polar residues" evidence="1">
    <location>
        <begin position="67"/>
        <end position="78"/>
    </location>
</feature>
<reference evidence="2 3" key="1">
    <citation type="submission" date="2014-06" db="EMBL/GenBank/DDBJ databases">
        <authorList>
            <person name="Swart Estienne"/>
        </authorList>
    </citation>
    <scope>NUCLEOTIDE SEQUENCE [LARGE SCALE GENOMIC DNA]</scope>
    <source>
        <strain evidence="2 3">130c</strain>
    </source>
</reference>
<protein>
    <submittedName>
        <fullName evidence="2">Uncharacterized protein</fullName>
    </submittedName>
</protein>
<sequence length="219" mass="25493">MQVKSKLNANNRHKQMKFELRDFKESAYLNNTDQYIKRNQVFHTCKIISVDDESEFLALSIEDGSSDTFTTQNQSHKPPNTKGKKFRELKSNYQISLRLNQKHKDQMQNNQNQVSQKNYNKTSQSLIKQKRAEKQTAKSQNKQLKLGGLTDSNSSPIIIQRQSVEVIRISSTQQIQGDEEDKFLQNAKDRDTFDADQDQFRLTENESLISMEVTNQQNK</sequence>
<gene>
    <name evidence="2" type="primary">Contig18.g24</name>
    <name evidence="2" type="ORF">STYLEM_2087</name>
</gene>
<name>A0A077ZTA6_STYLE</name>
<dbReference type="InParanoid" id="A0A077ZTA6"/>
<dbReference type="EMBL" id="CCKQ01002021">
    <property type="protein sequence ID" value="CDW73118.1"/>
    <property type="molecule type" value="Genomic_DNA"/>
</dbReference>
<accession>A0A077ZTA6</accession>
<feature type="region of interest" description="Disordered" evidence="1">
    <location>
        <begin position="67"/>
        <end position="87"/>
    </location>
</feature>
<feature type="region of interest" description="Disordered" evidence="1">
    <location>
        <begin position="103"/>
        <end position="154"/>
    </location>
</feature>
<keyword evidence="3" id="KW-1185">Reference proteome</keyword>
<dbReference type="AlphaFoldDB" id="A0A077ZTA6"/>
<dbReference type="Proteomes" id="UP000039865">
    <property type="component" value="Unassembled WGS sequence"/>
</dbReference>